<dbReference type="Gene3D" id="2.60.130.10">
    <property type="entry name" value="Aromatic compound dioxygenase"/>
    <property type="match status" value="1"/>
</dbReference>
<evidence type="ECO:0000256" key="1">
    <source>
        <dbReference type="SAM" id="MobiDB-lite"/>
    </source>
</evidence>
<feature type="region of interest" description="Disordered" evidence="1">
    <location>
        <begin position="62"/>
        <end position="111"/>
    </location>
</feature>
<sequence>MFTNRRSRSAATPDRPDHGVHDHDLGLGHDLVVMNRRAALRGILGAAGVGAVGLTVGCATDSPSGAAASGTSTATTTGSSAAATGECVEAAPGETAGPYPGDGSNGPNVLIESGVHRSDITSSFGGMTGTAEGVPMRLTMNVRDLTSNCAPGAGMAVYVWHCDREGRYSLYSEGVTDQNFLRGVQTADESGHVEFTSIFPACYSGRWPHVHFEVYDTLASAVAGENARLTSQIALPAAVSDDVYAHDPGYSASVRNMSGVSLGSDTVFADGWDTQMPEVIGSPTDGYRVTITIGVAAAEDNAASGAGGPGGSPTGGAQMPAGSPPGRGGEVPPSP</sequence>
<dbReference type="PANTHER" id="PTHR34315:SF1">
    <property type="entry name" value="INTRADIOL RING-CLEAVAGE DIOXYGENASES DOMAIN-CONTAINING PROTEIN-RELATED"/>
    <property type="match status" value="1"/>
</dbReference>
<dbReference type="GO" id="GO:0016702">
    <property type="term" value="F:oxidoreductase activity, acting on single donors with incorporation of molecular oxygen, incorporation of two atoms of oxygen"/>
    <property type="evidence" value="ECO:0007669"/>
    <property type="project" value="InterPro"/>
</dbReference>
<feature type="region of interest" description="Disordered" evidence="1">
    <location>
        <begin position="1"/>
        <end position="23"/>
    </location>
</feature>
<dbReference type="Proteomes" id="UP000244903">
    <property type="component" value="Chromosome"/>
</dbReference>
<dbReference type="RefSeq" id="WP_107746863.1">
    <property type="nucleotide sequence ID" value="NZ_CP015453.1"/>
</dbReference>
<keyword evidence="3" id="KW-0560">Oxidoreductase</keyword>
<evidence type="ECO:0000313" key="3">
    <source>
        <dbReference type="EMBL" id="AWH96744.1"/>
    </source>
</evidence>
<dbReference type="SUPFAM" id="SSF49482">
    <property type="entry name" value="Aromatic compound dioxygenase"/>
    <property type="match status" value="1"/>
</dbReference>
<dbReference type="KEGG" id="dpc:A6048_16050"/>
<feature type="region of interest" description="Disordered" evidence="1">
    <location>
        <begin position="301"/>
        <end position="335"/>
    </location>
</feature>
<accession>A0AAD0JT24</accession>
<dbReference type="EMBL" id="CP015453">
    <property type="protein sequence ID" value="AWH96744.1"/>
    <property type="molecule type" value="Genomic_DNA"/>
</dbReference>
<dbReference type="AlphaFoldDB" id="A0AAD0JT24"/>
<dbReference type="PANTHER" id="PTHR34315">
    <property type="match status" value="1"/>
</dbReference>
<feature type="compositionally biased region" description="Low complexity" evidence="1">
    <location>
        <begin position="62"/>
        <end position="85"/>
    </location>
</feature>
<evidence type="ECO:0000313" key="4">
    <source>
        <dbReference type="Proteomes" id="UP000244903"/>
    </source>
</evidence>
<reference evidence="3 4" key="1">
    <citation type="submission" date="2016-04" db="EMBL/GenBank/DDBJ databases">
        <title>Complete genome sequence of the haloalkaliphilic hydrocarbon-degrading bacterium Dietzia psychralcaliphila ILA-1T, isolated from a drain of a fish product-processing plant.</title>
        <authorList>
            <person name="Zhao J."/>
            <person name="Hu B."/>
            <person name="Geng S."/>
            <person name="Nie Y."/>
            <person name="Tang Y."/>
        </authorList>
    </citation>
    <scope>NUCLEOTIDE SEQUENCE [LARGE SCALE GENOMIC DNA]</scope>
    <source>
        <strain evidence="3 4">ILA-1</strain>
    </source>
</reference>
<protein>
    <submittedName>
        <fullName evidence="3">Dioxygenase</fullName>
    </submittedName>
</protein>
<dbReference type="GO" id="GO:0008199">
    <property type="term" value="F:ferric iron binding"/>
    <property type="evidence" value="ECO:0007669"/>
    <property type="project" value="InterPro"/>
</dbReference>
<gene>
    <name evidence="3" type="ORF">A6048_16050</name>
</gene>
<organism evidence="3 4">
    <name type="scientific">Dietzia psychralcaliphila</name>
    <dbReference type="NCBI Taxonomy" id="139021"/>
    <lineage>
        <taxon>Bacteria</taxon>
        <taxon>Bacillati</taxon>
        <taxon>Actinomycetota</taxon>
        <taxon>Actinomycetes</taxon>
        <taxon>Mycobacteriales</taxon>
        <taxon>Dietziaceae</taxon>
        <taxon>Dietzia</taxon>
    </lineage>
</organism>
<feature type="compositionally biased region" description="Basic and acidic residues" evidence="1">
    <location>
        <begin position="14"/>
        <end position="23"/>
    </location>
</feature>
<keyword evidence="3" id="KW-0223">Dioxygenase</keyword>
<feature type="domain" description="Intradiol ring-cleavage dioxygenases" evidence="2">
    <location>
        <begin position="129"/>
        <end position="206"/>
    </location>
</feature>
<proteinExistence type="predicted"/>
<evidence type="ECO:0000259" key="2">
    <source>
        <dbReference type="Pfam" id="PF00775"/>
    </source>
</evidence>
<dbReference type="Pfam" id="PF00775">
    <property type="entry name" value="Dioxygenase_C"/>
    <property type="match status" value="1"/>
</dbReference>
<keyword evidence="4" id="KW-1185">Reference proteome</keyword>
<name>A0AAD0JT24_9ACTN</name>
<dbReference type="InterPro" id="IPR000627">
    <property type="entry name" value="Intradiol_dOase_C"/>
</dbReference>
<dbReference type="InterPro" id="IPR015889">
    <property type="entry name" value="Intradiol_dOase_core"/>
</dbReference>
<feature type="compositionally biased region" description="Gly residues" evidence="1">
    <location>
        <begin position="305"/>
        <end position="314"/>
    </location>
</feature>